<keyword evidence="2" id="KW-1185">Reference proteome</keyword>
<gene>
    <name evidence="1" type="ORF">FYJ29_12300</name>
</gene>
<proteinExistence type="predicted"/>
<dbReference type="EMBL" id="VULT01000024">
    <property type="protein sequence ID" value="MSS18529.1"/>
    <property type="molecule type" value="Genomic_DNA"/>
</dbReference>
<reference evidence="1 2" key="1">
    <citation type="submission" date="2019-08" db="EMBL/GenBank/DDBJ databases">
        <title>In-depth cultivation of the pig gut microbiome towards novel bacterial diversity and tailored functional studies.</title>
        <authorList>
            <person name="Wylensek D."/>
            <person name="Hitch T.C.A."/>
            <person name="Clavel T."/>
        </authorList>
    </citation>
    <scope>NUCLEOTIDE SEQUENCE [LARGE SCALE GENOMIC DNA]</scope>
    <source>
        <strain evidence="1 2">Oil-RF-744-WCA-WT-10</strain>
    </source>
</reference>
<sequence length="67" mass="7599">MPQAPDIDNSTRAERQAYIDEAFACLGDCDLCGKCKMLHGRDADEVYADYIDGKRAFLDITMQLRRP</sequence>
<comment type="caution">
    <text evidence="1">The sequence shown here is derived from an EMBL/GenBank/DDBJ whole genome shotgun (WGS) entry which is preliminary data.</text>
</comment>
<organism evidence="1 2">
    <name type="scientific">Sodaliphilus pleomorphus</name>
    <dbReference type="NCBI Taxonomy" id="2606626"/>
    <lineage>
        <taxon>Bacteria</taxon>
        <taxon>Pseudomonadati</taxon>
        <taxon>Bacteroidota</taxon>
        <taxon>Bacteroidia</taxon>
        <taxon>Bacteroidales</taxon>
        <taxon>Muribaculaceae</taxon>
        <taxon>Sodaliphilus</taxon>
    </lineage>
</organism>
<name>A0A6L5XG92_9BACT</name>
<protein>
    <submittedName>
        <fullName evidence="1">Uncharacterized protein</fullName>
    </submittedName>
</protein>
<dbReference type="RefSeq" id="WP_154327736.1">
    <property type="nucleotide sequence ID" value="NZ_CP045696.1"/>
</dbReference>
<evidence type="ECO:0000313" key="1">
    <source>
        <dbReference type="EMBL" id="MSS18529.1"/>
    </source>
</evidence>
<dbReference type="Proteomes" id="UP000483362">
    <property type="component" value="Unassembled WGS sequence"/>
</dbReference>
<evidence type="ECO:0000313" key="2">
    <source>
        <dbReference type="Proteomes" id="UP000483362"/>
    </source>
</evidence>
<accession>A0A6L5XG92</accession>
<dbReference type="AlphaFoldDB" id="A0A6L5XG92"/>